<accession>A0ACC3DA67</accession>
<sequence>MPSFCKLDVRVTTLDGGLKTRGEGKKPRDRRDRQKDYTHKLEEYGVHGYTKGNAPSCIAFIESVTDMVFPITIKPELPFDEAFRDDSIASTEHVKHEEDIKREEEYDQDMISLRTGQLMRPTARKARDTWRAEHEAMRDLMPGYDRHGPYIGRKGKDYGGPSATYLAGRRDYGLDAASNHPTSDPGYYGGNEDDHMEEDPPNIRHESSPARDPYFKQERTDEDDDDFTYDVNEPTPSPRGSSSPAAPAPKAKWHLLASLYLDGRKVPERQTMIYLDRNHEEFKLDTDGKITMKSRWVKNRDGTISSMAWVFADVGVETMLDKLLISAADAAANTNDEDDIASALETVALDQREEEQAKPQLGQIVVVFERVTVTQTFEDEEYTGGRYDDEFDDVSGKKLDKDVTHTAA</sequence>
<name>A0ACC3DA67_9PEZI</name>
<dbReference type="EMBL" id="JAWDJW010006562">
    <property type="protein sequence ID" value="KAK3064278.1"/>
    <property type="molecule type" value="Genomic_DNA"/>
</dbReference>
<protein>
    <submittedName>
        <fullName evidence="1">Uncharacterized protein</fullName>
    </submittedName>
</protein>
<comment type="caution">
    <text evidence="1">The sequence shown here is derived from an EMBL/GenBank/DDBJ whole genome shotgun (WGS) entry which is preliminary data.</text>
</comment>
<evidence type="ECO:0000313" key="1">
    <source>
        <dbReference type="EMBL" id="KAK3064278.1"/>
    </source>
</evidence>
<proteinExistence type="predicted"/>
<organism evidence="1 2">
    <name type="scientific">Coniosporium uncinatum</name>
    <dbReference type="NCBI Taxonomy" id="93489"/>
    <lineage>
        <taxon>Eukaryota</taxon>
        <taxon>Fungi</taxon>
        <taxon>Dikarya</taxon>
        <taxon>Ascomycota</taxon>
        <taxon>Pezizomycotina</taxon>
        <taxon>Dothideomycetes</taxon>
        <taxon>Dothideomycetes incertae sedis</taxon>
        <taxon>Coniosporium</taxon>
    </lineage>
</organism>
<dbReference type="Proteomes" id="UP001186974">
    <property type="component" value="Unassembled WGS sequence"/>
</dbReference>
<evidence type="ECO:0000313" key="2">
    <source>
        <dbReference type="Proteomes" id="UP001186974"/>
    </source>
</evidence>
<keyword evidence="2" id="KW-1185">Reference proteome</keyword>
<gene>
    <name evidence="1" type="ORF">LTS18_008684</name>
</gene>
<reference evidence="1" key="1">
    <citation type="submission" date="2024-09" db="EMBL/GenBank/DDBJ databases">
        <title>Black Yeasts Isolated from many extreme environments.</title>
        <authorList>
            <person name="Coleine C."/>
            <person name="Stajich J.E."/>
            <person name="Selbmann L."/>
        </authorList>
    </citation>
    <scope>NUCLEOTIDE SEQUENCE</scope>
    <source>
        <strain evidence="1">CCFEE 5737</strain>
    </source>
</reference>